<keyword evidence="8 10" id="KW-1133">Transmembrane helix</keyword>
<evidence type="ECO:0000256" key="1">
    <source>
        <dbReference type="ARBA" id="ARBA00000085"/>
    </source>
</evidence>
<dbReference type="Gene3D" id="3.30.565.10">
    <property type="entry name" value="Histidine kinase-like ATPase, C-terminal domain"/>
    <property type="match status" value="1"/>
</dbReference>
<dbReference type="AlphaFoldDB" id="A0A7W9BAY0"/>
<protein>
    <recommendedName>
        <fullName evidence="3">histidine kinase</fullName>
        <ecNumber evidence="3">2.7.13.3</ecNumber>
    </recommendedName>
</protein>
<dbReference type="InterPro" id="IPR036890">
    <property type="entry name" value="HATPase_C_sf"/>
</dbReference>
<feature type="transmembrane region" description="Helical" evidence="10">
    <location>
        <begin position="34"/>
        <end position="53"/>
    </location>
</feature>
<accession>A0A7W9BAY0</accession>
<dbReference type="RefSeq" id="WP_184054619.1">
    <property type="nucleotide sequence ID" value="NZ_JACIJK010000002.1"/>
</dbReference>
<evidence type="ECO:0000313" key="12">
    <source>
        <dbReference type="EMBL" id="MBB5713836.1"/>
    </source>
</evidence>
<evidence type="ECO:0000256" key="9">
    <source>
        <dbReference type="ARBA" id="ARBA00023136"/>
    </source>
</evidence>
<dbReference type="SMART" id="SM00387">
    <property type="entry name" value="HATPase_c"/>
    <property type="match status" value="1"/>
</dbReference>
<dbReference type="PRINTS" id="PR00344">
    <property type="entry name" value="BCTRLSENSOR"/>
</dbReference>
<feature type="transmembrane region" description="Helical" evidence="10">
    <location>
        <begin position="7"/>
        <end position="28"/>
    </location>
</feature>
<keyword evidence="4" id="KW-0597">Phosphoprotein</keyword>
<evidence type="ECO:0000256" key="8">
    <source>
        <dbReference type="ARBA" id="ARBA00022989"/>
    </source>
</evidence>
<dbReference type="SUPFAM" id="SSF55874">
    <property type="entry name" value="ATPase domain of HSP90 chaperone/DNA topoisomerase II/histidine kinase"/>
    <property type="match status" value="1"/>
</dbReference>
<evidence type="ECO:0000256" key="7">
    <source>
        <dbReference type="ARBA" id="ARBA00022777"/>
    </source>
</evidence>
<evidence type="ECO:0000256" key="10">
    <source>
        <dbReference type="SAM" id="Phobius"/>
    </source>
</evidence>
<evidence type="ECO:0000256" key="4">
    <source>
        <dbReference type="ARBA" id="ARBA00022553"/>
    </source>
</evidence>
<dbReference type="EMBL" id="JACIJK010000002">
    <property type="protein sequence ID" value="MBB5713836.1"/>
    <property type="molecule type" value="Genomic_DNA"/>
</dbReference>
<keyword evidence="5" id="KW-0808">Transferase</keyword>
<name>A0A7W9BAY0_9SPHN</name>
<evidence type="ECO:0000256" key="3">
    <source>
        <dbReference type="ARBA" id="ARBA00012438"/>
    </source>
</evidence>
<dbReference type="PANTHER" id="PTHR45436">
    <property type="entry name" value="SENSOR HISTIDINE KINASE YKOH"/>
    <property type="match status" value="1"/>
</dbReference>
<evidence type="ECO:0000256" key="5">
    <source>
        <dbReference type="ARBA" id="ARBA00022679"/>
    </source>
</evidence>
<evidence type="ECO:0000259" key="11">
    <source>
        <dbReference type="PROSITE" id="PS50109"/>
    </source>
</evidence>
<keyword evidence="13" id="KW-1185">Reference proteome</keyword>
<comment type="caution">
    <text evidence="12">The sequence shown here is derived from an EMBL/GenBank/DDBJ whole genome shotgun (WGS) entry which is preliminary data.</text>
</comment>
<dbReference type="InterPro" id="IPR050428">
    <property type="entry name" value="TCS_sensor_his_kinase"/>
</dbReference>
<dbReference type="GO" id="GO:0005886">
    <property type="term" value="C:plasma membrane"/>
    <property type="evidence" value="ECO:0007669"/>
    <property type="project" value="TreeGrafter"/>
</dbReference>
<organism evidence="12 13">
    <name type="scientific">Sphingomonas aerophila</name>
    <dbReference type="NCBI Taxonomy" id="1344948"/>
    <lineage>
        <taxon>Bacteria</taxon>
        <taxon>Pseudomonadati</taxon>
        <taxon>Pseudomonadota</taxon>
        <taxon>Alphaproteobacteria</taxon>
        <taxon>Sphingomonadales</taxon>
        <taxon>Sphingomonadaceae</taxon>
        <taxon>Sphingomonas</taxon>
    </lineage>
</organism>
<dbReference type="Proteomes" id="UP000546200">
    <property type="component" value="Unassembled WGS sequence"/>
</dbReference>
<dbReference type="InterPro" id="IPR005467">
    <property type="entry name" value="His_kinase_dom"/>
</dbReference>
<dbReference type="InterPro" id="IPR004358">
    <property type="entry name" value="Sig_transdc_His_kin-like_C"/>
</dbReference>
<dbReference type="EC" id="2.7.13.3" evidence="3"/>
<keyword evidence="9 10" id="KW-0472">Membrane</keyword>
<dbReference type="GO" id="GO:0000160">
    <property type="term" value="P:phosphorelay signal transduction system"/>
    <property type="evidence" value="ECO:0007669"/>
    <property type="project" value="TreeGrafter"/>
</dbReference>
<dbReference type="PANTHER" id="PTHR45436:SF5">
    <property type="entry name" value="SENSOR HISTIDINE KINASE TRCS"/>
    <property type="match status" value="1"/>
</dbReference>
<evidence type="ECO:0000256" key="2">
    <source>
        <dbReference type="ARBA" id="ARBA00004370"/>
    </source>
</evidence>
<comment type="catalytic activity">
    <reaction evidence="1">
        <text>ATP + protein L-histidine = ADP + protein N-phospho-L-histidine.</text>
        <dbReference type="EC" id="2.7.13.3"/>
    </reaction>
</comment>
<feature type="domain" description="Histidine kinase" evidence="11">
    <location>
        <begin position="230"/>
        <end position="441"/>
    </location>
</feature>
<dbReference type="Pfam" id="PF02518">
    <property type="entry name" value="HATPase_c"/>
    <property type="match status" value="1"/>
</dbReference>
<sequence>MGFERRFAWGLAGWTGGLAAALVALSLAATSGRMGAATLLAALAVGGIAVGLVQHVRRTNIMLARFMEGLRYRDFVMRFDHRGGSGFARLGDALNGAMRDLQAERVRITEELRFCEALIDDLPVALLTVDGSHLVSLANKAARQLFNRHDGVGVADFRVYGDALLACLSRSGPSAQEIVPLHLPGGTQRAIVRSGVVARLGDPVQVLAVEPVQGALDAAEVGTQTDLVRVLTHEILNSLTPVTSLAGTTAVLLGEEEPDLDEARLAVMTLARRAEGMRRFIDSYRLVARLPEPRPRRFAAAPFAAELERLFQVEWIDHALEVAKDPAMVVIADPDLLAQMLINLLRNAAQATQDLDHPQVRLSMRDDQLAGPVITVEDNGPGVPAAARHDVFLPFFTTRTAGTGIGLNIARQIAVAHGWRIEIGESELGGAAMRIFLTPVAGGVTASGAMP</sequence>
<evidence type="ECO:0000256" key="6">
    <source>
        <dbReference type="ARBA" id="ARBA00022692"/>
    </source>
</evidence>
<comment type="subcellular location">
    <subcellularLocation>
        <location evidence="2">Membrane</location>
    </subcellularLocation>
</comment>
<keyword evidence="6 10" id="KW-0812">Transmembrane</keyword>
<gene>
    <name evidence="12" type="ORF">FHS94_000659</name>
</gene>
<dbReference type="InterPro" id="IPR003594">
    <property type="entry name" value="HATPase_dom"/>
</dbReference>
<keyword evidence="7 12" id="KW-0418">Kinase</keyword>
<evidence type="ECO:0000313" key="13">
    <source>
        <dbReference type="Proteomes" id="UP000546200"/>
    </source>
</evidence>
<dbReference type="GO" id="GO:0004673">
    <property type="term" value="F:protein histidine kinase activity"/>
    <property type="evidence" value="ECO:0007669"/>
    <property type="project" value="UniProtKB-EC"/>
</dbReference>
<reference evidence="12 13" key="1">
    <citation type="submission" date="2020-08" db="EMBL/GenBank/DDBJ databases">
        <title>Genomic Encyclopedia of Type Strains, Phase IV (KMG-IV): sequencing the most valuable type-strain genomes for metagenomic binning, comparative biology and taxonomic classification.</title>
        <authorList>
            <person name="Goeker M."/>
        </authorList>
    </citation>
    <scope>NUCLEOTIDE SEQUENCE [LARGE SCALE GENOMIC DNA]</scope>
    <source>
        <strain evidence="12 13">DSM 100044</strain>
    </source>
</reference>
<dbReference type="PROSITE" id="PS50109">
    <property type="entry name" value="HIS_KIN"/>
    <property type="match status" value="1"/>
</dbReference>
<proteinExistence type="predicted"/>